<evidence type="ECO:0000313" key="3">
    <source>
        <dbReference type="Proteomes" id="UP000235392"/>
    </source>
</evidence>
<dbReference type="AlphaFoldDB" id="A0A2N5U6Q3"/>
<evidence type="ECO:0000256" key="1">
    <source>
        <dbReference type="SAM" id="MobiDB-lite"/>
    </source>
</evidence>
<protein>
    <submittedName>
        <fullName evidence="2">Uncharacterized protein</fullName>
    </submittedName>
</protein>
<feature type="compositionally biased region" description="Low complexity" evidence="1">
    <location>
        <begin position="148"/>
        <end position="164"/>
    </location>
</feature>
<name>A0A2N5U6Q3_9BASI</name>
<feature type="region of interest" description="Disordered" evidence="1">
    <location>
        <begin position="1"/>
        <end position="125"/>
    </location>
</feature>
<dbReference type="EMBL" id="PGCI01000220">
    <property type="protein sequence ID" value="PLW33419.1"/>
    <property type="molecule type" value="Genomic_DNA"/>
</dbReference>
<reference evidence="2 3" key="1">
    <citation type="submission" date="2017-11" db="EMBL/GenBank/DDBJ databases">
        <title>De novo assembly and phasing of dikaryotic genomes from two isolates of Puccinia coronata f. sp. avenae, the causal agent of oat crown rust.</title>
        <authorList>
            <person name="Miller M.E."/>
            <person name="Zhang Y."/>
            <person name="Omidvar V."/>
            <person name="Sperschneider J."/>
            <person name="Schwessinger B."/>
            <person name="Raley C."/>
            <person name="Palmer J.M."/>
            <person name="Garnica D."/>
            <person name="Upadhyaya N."/>
            <person name="Rathjen J."/>
            <person name="Taylor J.M."/>
            <person name="Park R.F."/>
            <person name="Dodds P.N."/>
            <person name="Hirsch C.D."/>
            <person name="Kianian S.F."/>
            <person name="Figueroa M."/>
        </authorList>
    </citation>
    <scope>NUCLEOTIDE SEQUENCE [LARGE SCALE GENOMIC DNA]</scope>
    <source>
        <strain evidence="2">12SD80</strain>
    </source>
</reference>
<feature type="compositionally biased region" description="Basic and acidic residues" evidence="1">
    <location>
        <begin position="188"/>
        <end position="205"/>
    </location>
</feature>
<gene>
    <name evidence="2" type="ORF">PCASD_17345</name>
</gene>
<sequence>MSNKNKKQTSNPISSTSEIPIQSGSSSPSIPNQTGKSTKERIDEQIGTLKDALAIPFLASPPQSSHEDGTKIPTPPKPTTKQTSQTLPPQFHYTPYAASPSNTTYYDIRQPSVQPHPISSPYHHPATMASAIPTYLQPSHMNTTVPNFQYHTPPHQPFPTTHQPSSSFLHETATPRPHHHQSIPYARPDPRQEQLDRAIEEARQR</sequence>
<comment type="caution">
    <text evidence="2">The sequence shown here is derived from an EMBL/GenBank/DDBJ whole genome shotgun (WGS) entry which is preliminary data.</text>
</comment>
<accession>A0A2N5U6Q3</accession>
<feature type="region of interest" description="Disordered" evidence="1">
    <location>
        <begin position="143"/>
        <end position="205"/>
    </location>
</feature>
<feature type="compositionally biased region" description="Low complexity" evidence="1">
    <location>
        <begin position="14"/>
        <end position="31"/>
    </location>
</feature>
<evidence type="ECO:0000313" key="2">
    <source>
        <dbReference type="EMBL" id="PLW33419.1"/>
    </source>
</evidence>
<feature type="compositionally biased region" description="Low complexity" evidence="1">
    <location>
        <begin position="79"/>
        <end position="90"/>
    </location>
</feature>
<dbReference type="Proteomes" id="UP000235392">
    <property type="component" value="Unassembled WGS sequence"/>
</dbReference>
<organism evidence="2 3">
    <name type="scientific">Puccinia coronata f. sp. avenae</name>
    <dbReference type="NCBI Taxonomy" id="200324"/>
    <lineage>
        <taxon>Eukaryota</taxon>
        <taxon>Fungi</taxon>
        <taxon>Dikarya</taxon>
        <taxon>Basidiomycota</taxon>
        <taxon>Pucciniomycotina</taxon>
        <taxon>Pucciniomycetes</taxon>
        <taxon>Pucciniales</taxon>
        <taxon>Pucciniaceae</taxon>
        <taxon>Puccinia</taxon>
    </lineage>
</organism>
<proteinExistence type="predicted"/>